<dbReference type="EMBL" id="BAABAJ010000001">
    <property type="protein sequence ID" value="GAA3896251.1"/>
    <property type="molecule type" value="Genomic_DNA"/>
</dbReference>
<dbReference type="Proteomes" id="UP001501000">
    <property type="component" value="Unassembled WGS sequence"/>
</dbReference>
<organism evidence="2 3">
    <name type="scientific">Streptomyces gulbargensis</name>
    <dbReference type="NCBI Taxonomy" id="364901"/>
    <lineage>
        <taxon>Bacteria</taxon>
        <taxon>Bacillati</taxon>
        <taxon>Actinomycetota</taxon>
        <taxon>Actinomycetes</taxon>
        <taxon>Kitasatosporales</taxon>
        <taxon>Streptomycetaceae</taxon>
        <taxon>Streptomyces</taxon>
    </lineage>
</organism>
<reference evidence="3" key="1">
    <citation type="journal article" date="2019" name="Int. J. Syst. Evol. Microbiol.">
        <title>The Global Catalogue of Microorganisms (GCM) 10K type strain sequencing project: providing services to taxonomists for standard genome sequencing and annotation.</title>
        <authorList>
            <consortium name="The Broad Institute Genomics Platform"/>
            <consortium name="The Broad Institute Genome Sequencing Center for Infectious Disease"/>
            <person name="Wu L."/>
            <person name="Ma J."/>
        </authorList>
    </citation>
    <scope>NUCLEOTIDE SEQUENCE [LARGE SCALE GENOMIC DNA]</scope>
    <source>
        <strain evidence="3">JCM 16956</strain>
    </source>
</reference>
<feature type="region of interest" description="Disordered" evidence="1">
    <location>
        <begin position="1"/>
        <end position="29"/>
    </location>
</feature>
<accession>A0ABP7L7B6</accession>
<evidence type="ECO:0000256" key="1">
    <source>
        <dbReference type="SAM" id="MobiDB-lite"/>
    </source>
</evidence>
<keyword evidence="3" id="KW-1185">Reference proteome</keyword>
<gene>
    <name evidence="2" type="ORF">GCM10022244_02940</name>
</gene>
<protein>
    <submittedName>
        <fullName evidence="2">Uncharacterized protein</fullName>
    </submittedName>
</protein>
<proteinExistence type="predicted"/>
<name>A0ABP7L7B6_9ACTN</name>
<evidence type="ECO:0000313" key="3">
    <source>
        <dbReference type="Proteomes" id="UP001501000"/>
    </source>
</evidence>
<evidence type="ECO:0000313" key="2">
    <source>
        <dbReference type="EMBL" id="GAA3896251.1"/>
    </source>
</evidence>
<comment type="caution">
    <text evidence="2">The sequence shown here is derived from an EMBL/GenBank/DDBJ whole genome shotgun (WGS) entry which is preliminary data.</text>
</comment>
<sequence>MRPPERARRLGGSGSWDGCAERRPRGRAPARRFGNVRLGLRPGRLRSDAARTGARRDFPDTTSLIVAPAGQLTRERLRPAGDAEVGTCMAPAPYAPVVRGGYTVTHAEQAPFPRP</sequence>